<evidence type="ECO:0000256" key="1">
    <source>
        <dbReference type="SAM" id="MobiDB-lite"/>
    </source>
</evidence>
<dbReference type="InterPro" id="IPR052602">
    <property type="entry name" value="Growth_transcription_reg"/>
</dbReference>
<feature type="region of interest" description="Disordered" evidence="1">
    <location>
        <begin position="1"/>
        <end position="60"/>
    </location>
</feature>
<evidence type="ECO:0000313" key="3">
    <source>
        <dbReference type="Proteomes" id="UP001367316"/>
    </source>
</evidence>
<protein>
    <submittedName>
        <fullName evidence="2">TATA element modulatory factor 1 DNA binding-domain-containing protein</fullName>
    </submittedName>
</protein>
<dbReference type="Proteomes" id="UP001367316">
    <property type="component" value="Unassembled WGS sequence"/>
</dbReference>
<dbReference type="Pfam" id="PF12329">
    <property type="entry name" value="TMF_DNA_bd"/>
    <property type="match status" value="1"/>
</dbReference>
<sequence>MAADESKDDDAATIPDIAIEDDVLEQDDASTPHEALQSDPSIIPTSRPDIPQKPQSAVPNFTEQAEDAAALREAYEELSKTHREEITANLERIDALQAKLEYLASQAATSARSAADDSEAGSVDRKLAEKDEQIALLMEEGQALSKKELNYLNTIKKLRAKVGEDEKAIADLRRRLAKAEGSVSDVADRAKRAEAQAKATESKVKQLEKAEKEKRSLKAERDEPTRKAENWKMSLIVQVNGRGRWSTSLASKRPQWRIFRPKSSKPTRNSRHLMRNLSSARRSGTLSCSKGSMKKDQSCATRCRLRYNRQSARKRPYRISWARRHHRHRVGLSVGNSHHLQEMGVFTVAATSAEMYHRSSSFLWSTNPQEAAGARPILPNAHRVSPPRFAESLRRQWLVSTAPRMSQVLLRSTQLSPKKTLSAHHLRTVQLPT</sequence>
<feature type="region of interest" description="Disordered" evidence="1">
    <location>
        <begin position="197"/>
        <end position="225"/>
    </location>
</feature>
<proteinExistence type="predicted"/>
<dbReference type="EMBL" id="JBBPBF010000058">
    <property type="protein sequence ID" value="KAK7605998.1"/>
    <property type="molecule type" value="Genomic_DNA"/>
</dbReference>
<comment type="caution">
    <text evidence="2">The sequence shown here is derived from an EMBL/GenBank/DDBJ whole genome shotgun (WGS) entry which is preliminary data.</text>
</comment>
<accession>A0ABR1MU85</accession>
<gene>
    <name evidence="2" type="ORF">JOL62DRAFT_374867</name>
</gene>
<dbReference type="InterPro" id="IPR022092">
    <property type="entry name" value="TMF_DNA-bd"/>
</dbReference>
<keyword evidence="3" id="KW-1185">Reference proteome</keyword>
<evidence type="ECO:0000313" key="2">
    <source>
        <dbReference type="EMBL" id="KAK7605998.1"/>
    </source>
</evidence>
<organism evidence="2 3">
    <name type="scientific">Phyllosticta paracitricarpa</name>
    <dbReference type="NCBI Taxonomy" id="2016321"/>
    <lineage>
        <taxon>Eukaryota</taxon>
        <taxon>Fungi</taxon>
        <taxon>Dikarya</taxon>
        <taxon>Ascomycota</taxon>
        <taxon>Pezizomycotina</taxon>
        <taxon>Dothideomycetes</taxon>
        <taxon>Dothideomycetes incertae sedis</taxon>
        <taxon>Botryosphaeriales</taxon>
        <taxon>Phyllostictaceae</taxon>
        <taxon>Phyllosticta</taxon>
    </lineage>
</organism>
<dbReference type="PANTHER" id="PTHR46515:SF1">
    <property type="entry name" value="TATA ELEMENT MODULATORY FACTOR"/>
    <property type="match status" value="1"/>
</dbReference>
<feature type="compositionally biased region" description="Acidic residues" evidence="1">
    <location>
        <begin position="18"/>
        <end position="28"/>
    </location>
</feature>
<name>A0ABR1MU85_9PEZI</name>
<dbReference type="PANTHER" id="PTHR46515">
    <property type="entry name" value="TATA ELEMENT MODULATORY FACTOR TMF1"/>
    <property type="match status" value="1"/>
</dbReference>
<reference evidence="2 3" key="1">
    <citation type="submission" date="2024-04" db="EMBL/GenBank/DDBJ databases">
        <title>Phyllosticta paracitricarpa is synonymous to the EU quarantine fungus P. citricarpa based on phylogenomic analyses.</title>
        <authorList>
            <consortium name="Lawrence Berkeley National Laboratory"/>
            <person name="Van ingen-buijs V.A."/>
            <person name="Van westerhoven A.C."/>
            <person name="Haridas S."/>
            <person name="Skiadas P."/>
            <person name="Martin F."/>
            <person name="Groenewald J.Z."/>
            <person name="Crous P.W."/>
            <person name="Seidl M.F."/>
        </authorList>
    </citation>
    <scope>NUCLEOTIDE SEQUENCE [LARGE SCALE GENOMIC DNA]</scope>
    <source>
        <strain evidence="2 3">CBS 141358</strain>
    </source>
</reference>